<keyword evidence="2" id="KW-1185">Reference proteome</keyword>
<proteinExistence type="predicted"/>
<name>A0A183GLH6_HELPZ</name>
<dbReference type="WBParaSite" id="HPBE_0002354601-mRNA-1">
    <property type="protein sequence ID" value="HPBE_0002354601-mRNA-1"/>
    <property type="gene ID" value="HPBE_0002354601"/>
</dbReference>
<accession>A0A3P8GYC3</accession>
<protein>
    <submittedName>
        <fullName evidence="3">Tyrosine-protein phosphatase domain-containing protein</fullName>
    </submittedName>
</protein>
<dbReference type="Proteomes" id="UP000050761">
    <property type="component" value="Unassembled WGS sequence"/>
</dbReference>
<reference evidence="1 2" key="1">
    <citation type="submission" date="2018-11" db="EMBL/GenBank/DDBJ databases">
        <authorList>
            <consortium name="Pathogen Informatics"/>
        </authorList>
    </citation>
    <scope>NUCLEOTIDE SEQUENCE [LARGE SCALE GENOMIC DNA]</scope>
</reference>
<organism evidence="2 3">
    <name type="scientific">Heligmosomoides polygyrus</name>
    <name type="common">Parasitic roundworm</name>
    <dbReference type="NCBI Taxonomy" id="6339"/>
    <lineage>
        <taxon>Eukaryota</taxon>
        <taxon>Metazoa</taxon>
        <taxon>Ecdysozoa</taxon>
        <taxon>Nematoda</taxon>
        <taxon>Chromadorea</taxon>
        <taxon>Rhabditida</taxon>
        <taxon>Rhabditina</taxon>
        <taxon>Rhabditomorpha</taxon>
        <taxon>Strongyloidea</taxon>
        <taxon>Heligmosomidae</taxon>
        <taxon>Heligmosomoides</taxon>
    </lineage>
</organism>
<evidence type="ECO:0000313" key="1">
    <source>
        <dbReference type="EMBL" id="VDP39539.1"/>
    </source>
</evidence>
<evidence type="ECO:0000313" key="2">
    <source>
        <dbReference type="Proteomes" id="UP000050761"/>
    </source>
</evidence>
<accession>A0A183GLH6</accession>
<sequence>MSPYLRKRTSRLVSYRRDTELLPNGIVSDAVHARDSSRPAQHLRLHDAETRFNFIGRRTTVSVVHFYWPDDGSEDLRLKALWYHFVAEHASQRTQFGPSCTYACAHFNQQTADTLLLIPVT</sequence>
<evidence type="ECO:0000313" key="3">
    <source>
        <dbReference type="WBParaSite" id="HPBE_0002354601-mRNA-1"/>
    </source>
</evidence>
<dbReference type="EMBL" id="UZAH01035189">
    <property type="protein sequence ID" value="VDP39539.1"/>
    <property type="molecule type" value="Genomic_DNA"/>
</dbReference>
<dbReference type="AlphaFoldDB" id="A0A183GLH6"/>
<gene>
    <name evidence="1" type="ORF">HPBE_LOCUS23545</name>
</gene>
<reference evidence="3" key="2">
    <citation type="submission" date="2019-09" db="UniProtKB">
        <authorList>
            <consortium name="WormBaseParasite"/>
        </authorList>
    </citation>
    <scope>IDENTIFICATION</scope>
</reference>